<evidence type="ECO:0008006" key="3">
    <source>
        <dbReference type="Google" id="ProtNLM"/>
    </source>
</evidence>
<dbReference type="PATRIC" id="fig|1423806.3.peg.5"/>
<reference evidence="1 2" key="1">
    <citation type="journal article" date="2015" name="Genome Announc.">
        <title>Expanding the biotechnology potential of lactobacilli through comparative genomics of 213 strains and associated genera.</title>
        <authorList>
            <person name="Sun Z."/>
            <person name="Harris H.M."/>
            <person name="McCann A."/>
            <person name="Guo C."/>
            <person name="Argimon S."/>
            <person name="Zhang W."/>
            <person name="Yang X."/>
            <person name="Jeffery I.B."/>
            <person name="Cooney J.C."/>
            <person name="Kagawa T.F."/>
            <person name="Liu W."/>
            <person name="Song Y."/>
            <person name="Salvetti E."/>
            <person name="Wrobel A."/>
            <person name="Rasinkangas P."/>
            <person name="Parkhill J."/>
            <person name="Rea M.C."/>
            <person name="O'Sullivan O."/>
            <person name="Ritari J."/>
            <person name="Douillard F.P."/>
            <person name="Paul Ross R."/>
            <person name="Yang R."/>
            <person name="Briner A.E."/>
            <person name="Felis G.E."/>
            <person name="de Vos W.M."/>
            <person name="Barrangou R."/>
            <person name="Klaenhammer T.R."/>
            <person name="Caufield P.W."/>
            <person name="Cui Y."/>
            <person name="Zhang H."/>
            <person name="O'Toole P.W."/>
        </authorList>
    </citation>
    <scope>NUCLEOTIDE SEQUENCE [LARGE SCALE GENOMIC DNA]</scope>
    <source>
        <strain evidence="1 2">DSM 21376</strain>
    </source>
</reference>
<name>A0A0R2E6I3_9LACO</name>
<proteinExistence type="predicted"/>
<dbReference type="STRING" id="1423806.FD15_GL000005"/>
<dbReference type="RefSeq" id="WP_056967193.1">
    <property type="nucleotide sequence ID" value="NZ_AYZF01000001.1"/>
</dbReference>
<sequence>MKGTATQQLLDNKMDILKFISNHGNILNRSSLMELLHTLQKQKNILNETTLYGLTTLLVRLNFLESVNILYQKRLLYRYLSTTTKLNAYEIALSIAPKKAHLSHLSALYINGITNLDPSTIYINYEQSPKPINKSNAKLTQKKVDQAFLKPVRKTNNIATFIYHNRSYTVILLNGKHTNYIGVQVIKPLNFSNEVRVSNIERSLIEATIRPSYSGGVSEVLLSFKNAKSEAVSINRLLSYLKKMKYIYPYFQNIYFYVYYAHYNPIQLKLVQKLLDKSNKANQINFYLDHQLIKPKLDPYSKVYYPENMILDTDSKEF</sequence>
<comment type="caution">
    <text evidence="1">The sequence shown here is derived from an EMBL/GenBank/DDBJ whole genome shotgun (WGS) entry which is preliminary data.</text>
</comment>
<evidence type="ECO:0000313" key="2">
    <source>
        <dbReference type="Proteomes" id="UP000050961"/>
    </source>
</evidence>
<organism evidence="1 2">
    <name type="scientific">Liquorilactobacillus sucicola DSM 21376 = JCM 15457</name>
    <dbReference type="NCBI Taxonomy" id="1423806"/>
    <lineage>
        <taxon>Bacteria</taxon>
        <taxon>Bacillati</taxon>
        <taxon>Bacillota</taxon>
        <taxon>Bacilli</taxon>
        <taxon>Lactobacillales</taxon>
        <taxon>Lactobacillaceae</taxon>
        <taxon>Liquorilactobacillus</taxon>
    </lineage>
</organism>
<accession>A0A0R2E6I3</accession>
<gene>
    <name evidence="1" type="ORF">FD15_GL000005</name>
</gene>
<dbReference type="eggNOG" id="COG5340">
    <property type="taxonomic scope" value="Bacteria"/>
</dbReference>
<dbReference type="EMBL" id="AYZF01000001">
    <property type="protein sequence ID" value="KRN07732.1"/>
    <property type="molecule type" value="Genomic_DNA"/>
</dbReference>
<evidence type="ECO:0000313" key="1">
    <source>
        <dbReference type="EMBL" id="KRN07732.1"/>
    </source>
</evidence>
<dbReference type="AlphaFoldDB" id="A0A0R2E6I3"/>
<protein>
    <recommendedName>
        <fullName evidence="3">AbiEi antitoxin C-terminal domain-containing protein</fullName>
    </recommendedName>
</protein>
<keyword evidence="2" id="KW-1185">Reference proteome</keyword>
<dbReference type="Proteomes" id="UP000050961">
    <property type="component" value="Unassembled WGS sequence"/>
</dbReference>